<feature type="region of interest" description="Disordered" evidence="1">
    <location>
        <begin position="195"/>
        <end position="268"/>
    </location>
</feature>
<feature type="region of interest" description="Disordered" evidence="1">
    <location>
        <begin position="1"/>
        <end position="43"/>
    </location>
</feature>
<name>A0ABQ7JX85_9FUNG</name>
<evidence type="ECO:0000313" key="3">
    <source>
        <dbReference type="Proteomes" id="UP001194696"/>
    </source>
</evidence>
<dbReference type="EMBL" id="JAAAIM010000548">
    <property type="protein sequence ID" value="KAG0286729.1"/>
    <property type="molecule type" value="Genomic_DNA"/>
</dbReference>
<organism evidence="2 3">
    <name type="scientific">Linnemannia gamsii</name>
    <dbReference type="NCBI Taxonomy" id="64522"/>
    <lineage>
        <taxon>Eukaryota</taxon>
        <taxon>Fungi</taxon>
        <taxon>Fungi incertae sedis</taxon>
        <taxon>Mucoromycota</taxon>
        <taxon>Mortierellomycotina</taxon>
        <taxon>Mortierellomycetes</taxon>
        <taxon>Mortierellales</taxon>
        <taxon>Mortierellaceae</taxon>
        <taxon>Linnemannia</taxon>
    </lineage>
</organism>
<evidence type="ECO:0000313" key="2">
    <source>
        <dbReference type="EMBL" id="KAG0286729.1"/>
    </source>
</evidence>
<feature type="compositionally biased region" description="Pro residues" evidence="1">
    <location>
        <begin position="7"/>
        <end position="23"/>
    </location>
</feature>
<dbReference type="SUPFAM" id="SSF52047">
    <property type="entry name" value="RNI-like"/>
    <property type="match status" value="1"/>
</dbReference>
<gene>
    <name evidence="2" type="ORF">BGZ96_009216</name>
</gene>
<feature type="compositionally biased region" description="Low complexity" evidence="1">
    <location>
        <begin position="771"/>
        <end position="784"/>
    </location>
</feature>
<feature type="region of interest" description="Disordered" evidence="1">
    <location>
        <begin position="771"/>
        <end position="815"/>
    </location>
</feature>
<accession>A0ABQ7JX85</accession>
<comment type="caution">
    <text evidence="2">The sequence shown here is derived from an EMBL/GenBank/DDBJ whole genome shotgun (WGS) entry which is preliminary data.</text>
</comment>
<evidence type="ECO:0008006" key="4">
    <source>
        <dbReference type="Google" id="ProtNLM"/>
    </source>
</evidence>
<dbReference type="CDD" id="cd09917">
    <property type="entry name" value="F-box_SF"/>
    <property type="match status" value="1"/>
</dbReference>
<feature type="compositionally biased region" description="Basic residues" evidence="1">
    <location>
        <begin position="785"/>
        <end position="800"/>
    </location>
</feature>
<reference evidence="2 3" key="1">
    <citation type="journal article" date="2020" name="Fungal Divers.">
        <title>Resolving the Mortierellaceae phylogeny through synthesis of multi-gene phylogenetics and phylogenomics.</title>
        <authorList>
            <person name="Vandepol N."/>
            <person name="Liber J."/>
            <person name="Desiro A."/>
            <person name="Na H."/>
            <person name="Kennedy M."/>
            <person name="Barry K."/>
            <person name="Grigoriev I.V."/>
            <person name="Miller A.N."/>
            <person name="O'Donnell K."/>
            <person name="Stajich J.E."/>
            <person name="Bonito G."/>
        </authorList>
    </citation>
    <scope>NUCLEOTIDE SEQUENCE [LARGE SCALE GENOMIC DNA]</scope>
    <source>
        <strain evidence="2 3">AD045</strain>
    </source>
</reference>
<feature type="compositionally biased region" description="Basic residues" evidence="1">
    <location>
        <begin position="205"/>
        <end position="215"/>
    </location>
</feature>
<feature type="region of interest" description="Disordered" evidence="1">
    <location>
        <begin position="437"/>
        <end position="459"/>
    </location>
</feature>
<protein>
    <recommendedName>
        <fullName evidence="4">F-box domain-containing protein</fullName>
    </recommendedName>
</protein>
<sequence length="868" mass="94544">MDNLSPLPTPPPIHPEQPAPQPPQHAIVNTRQPTAVSTSPPTTPFVQRVSDWLKENKAAKAARLGYGRALDDNDYEGRFRGTINNRKEPLQLPSWVFEDIRPRSSSALSPTPVRSAGVIAAPTAAAPAAVTGAVSSTTELVYSLVPLLERMTADDFSANTTPTQTPAPVPLPPQQLLQQEQEQLQLRALHGYHISSGPSATYRRTQSKYKQPWRRTRPEMATSRRNPARRLQQASSTLTTTTNDDTDMPLVTAATSSGGPGSSNSTTSSMGDLIAAAEEQSSRTTLYLPHDILLAIISHLPSRANAQQYYDRTQPSDLLSCSRVNMAWRIAALSTIWQTILLPDPLDRSCRRLLHLLASSHASAQITGKNYDITEIVQRVEVDLLEATEQLAEERMEAAACAIANAIVTEDQSPQEQESLGVVVRPRGAVVAVADEEYASGSDTPPPHTTLSASGNDIASSSRKVTSDIATKLAAAAATAASTSASSKPSRTTKHGTMTDHITTLLQFISPFRTLSIQLPQEIESSAADVLTRSASIPALEAIRRGIQEAQIRELDMPSPMYCSVSTFPGMLDLISDMQALRVLILGYSSRDWPLLKAIISLPLLENLCVFDSCWSNQIWIYLFSSLGAQLRGLTVLQGRRPLQGIVLREGIAPYCRNLTTLSIPFIKLMSGPGPVLTDQDVIPVLKTCHELQVINLSGQQLLGDKVLEAMADLWGLQTLDIRECPLMTGQNIKSVRWQSIQRVRMFGCGEMSSEFMDLILQAWRSSHVNTGGSSTSASTSGSSGHHHHHHHNHHHHSQGKHSIGGLGSTTSAGGVGSSSSATIMRFASVLDFHADVEDPVEMGWVRQREDEPPLDLDEDHFFADWYC</sequence>
<feature type="compositionally biased region" description="Polar residues" evidence="1">
    <location>
        <begin position="449"/>
        <end position="459"/>
    </location>
</feature>
<proteinExistence type="predicted"/>
<dbReference type="InterPro" id="IPR032675">
    <property type="entry name" value="LRR_dom_sf"/>
</dbReference>
<dbReference type="Proteomes" id="UP001194696">
    <property type="component" value="Unassembled WGS sequence"/>
</dbReference>
<evidence type="ECO:0000256" key="1">
    <source>
        <dbReference type="SAM" id="MobiDB-lite"/>
    </source>
</evidence>
<keyword evidence="3" id="KW-1185">Reference proteome</keyword>
<dbReference type="Gene3D" id="1.20.1280.50">
    <property type="match status" value="1"/>
</dbReference>
<dbReference type="Gene3D" id="3.80.10.10">
    <property type="entry name" value="Ribonuclease Inhibitor"/>
    <property type="match status" value="1"/>
</dbReference>